<gene>
    <name evidence="5" type="ORF">C8035_v005996</name>
</gene>
<accession>A0A4R8QBX0</accession>
<evidence type="ECO:0000313" key="5">
    <source>
        <dbReference type="EMBL" id="TDZ31323.1"/>
    </source>
</evidence>
<keyword evidence="1" id="KW-0285">Flavoprotein</keyword>
<keyword evidence="3" id="KW-0560">Oxidoreductase</keyword>
<dbReference type="Gene3D" id="3.50.50.60">
    <property type="entry name" value="FAD/NAD(P)-binding domain"/>
    <property type="match status" value="2"/>
</dbReference>
<dbReference type="GO" id="GO:0071949">
    <property type="term" value="F:FAD binding"/>
    <property type="evidence" value="ECO:0007669"/>
    <property type="project" value="InterPro"/>
</dbReference>
<name>A0A4R8QBX0_9PEZI</name>
<dbReference type="GO" id="GO:0016491">
    <property type="term" value="F:oxidoreductase activity"/>
    <property type="evidence" value="ECO:0007669"/>
    <property type="project" value="UniProtKB-KW"/>
</dbReference>
<evidence type="ECO:0000256" key="2">
    <source>
        <dbReference type="ARBA" id="ARBA00022827"/>
    </source>
</evidence>
<feature type="domain" description="FAD-binding" evidence="4">
    <location>
        <begin position="7"/>
        <end position="38"/>
    </location>
</feature>
<evidence type="ECO:0000256" key="1">
    <source>
        <dbReference type="ARBA" id="ARBA00022630"/>
    </source>
</evidence>
<evidence type="ECO:0000259" key="4">
    <source>
        <dbReference type="Pfam" id="PF01494"/>
    </source>
</evidence>
<protein>
    <recommendedName>
        <fullName evidence="4">FAD-binding domain-containing protein</fullName>
    </recommendedName>
</protein>
<dbReference type="SUPFAM" id="SSF51971">
    <property type="entry name" value="Nucleotide-binding domain"/>
    <property type="match status" value="1"/>
</dbReference>
<sequence>MPSGLEKVIIVGAGPAGQLLGLLLGRDGIPVTIIGQDDARAWVDVAEAQTGRQGARLEADYVVGCDGANSIV</sequence>
<dbReference type="InterPro" id="IPR002938">
    <property type="entry name" value="FAD-bd"/>
</dbReference>
<proteinExistence type="predicted"/>
<evidence type="ECO:0000313" key="6">
    <source>
        <dbReference type="Proteomes" id="UP000295083"/>
    </source>
</evidence>
<reference evidence="5 6" key="1">
    <citation type="submission" date="2018-11" db="EMBL/GenBank/DDBJ databases">
        <title>Genome sequence and assembly of Colletotrichum spinosum.</title>
        <authorList>
            <person name="Gan P."/>
            <person name="Shirasu K."/>
        </authorList>
    </citation>
    <scope>NUCLEOTIDE SEQUENCE [LARGE SCALE GENOMIC DNA]</scope>
    <source>
        <strain evidence="5 6">CBS 515.97</strain>
    </source>
</reference>
<dbReference type="Proteomes" id="UP000295083">
    <property type="component" value="Unassembled WGS sequence"/>
</dbReference>
<dbReference type="EMBL" id="QAPG01000105">
    <property type="protein sequence ID" value="TDZ31323.1"/>
    <property type="molecule type" value="Genomic_DNA"/>
</dbReference>
<keyword evidence="6" id="KW-1185">Reference proteome</keyword>
<organism evidence="5 6">
    <name type="scientific">Colletotrichum spinosum</name>
    <dbReference type="NCBI Taxonomy" id="1347390"/>
    <lineage>
        <taxon>Eukaryota</taxon>
        <taxon>Fungi</taxon>
        <taxon>Dikarya</taxon>
        <taxon>Ascomycota</taxon>
        <taxon>Pezizomycotina</taxon>
        <taxon>Sordariomycetes</taxon>
        <taxon>Hypocreomycetidae</taxon>
        <taxon>Glomerellales</taxon>
        <taxon>Glomerellaceae</taxon>
        <taxon>Colletotrichum</taxon>
        <taxon>Colletotrichum orbiculare species complex</taxon>
    </lineage>
</organism>
<dbReference type="InterPro" id="IPR036188">
    <property type="entry name" value="FAD/NAD-bd_sf"/>
</dbReference>
<evidence type="ECO:0000256" key="3">
    <source>
        <dbReference type="ARBA" id="ARBA00023002"/>
    </source>
</evidence>
<keyword evidence="2" id="KW-0274">FAD</keyword>
<dbReference type="AlphaFoldDB" id="A0A4R8QBX0"/>
<comment type="caution">
    <text evidence="5">The sequence shown here is derived from an EMBL/GenBank/DDBJ whole genome shotgun (WGS) entry which is preliminary data.</text>
</comment>
<dbReference type="Pfam" id="PF01494">
    <property type="entry name" value="FAD_binding_3"/>
    <property type="match status" value="1"/>
</dbReference>